<comment type="caution">
    <text evidence="1">The sequence shown here is derived from an EMBL/GenBank/DDBJ whole genome shotgun (WGS) entry which is preliminary data.</text>
</comment>
<evidence type="ECO:0000313" key="1">
    <source>
        <dbReference type="EMBL" id="KAK0665410.1"/>
    </source>
</evidence>
<accession>A0AA39Z8B2</accession>
<keyword evidence="2" id="KW-1185">Reference proteome</keyword>
<dbReference type="EMBL" id="JAULSY010000110">
    <property type="protein sequence ID" value="KAK0665410.1"/>
    <property type="molecule type" value="Genomic_DNA"/>
</dbReference>
<organism evidence="1 2">
    <name type="scientific">Cercophora samala</name>
    <dbReference type="NCBI Taxonomy" id="330535"/>
    <lineage>
        <taxon>Eukaryota</taxon>
        <taxon>Fungi</taxon>
        <taxon>Dikarya</taxon>
        <taxon>Ascomycota</taxon>
        <taxon>Pezizomycotina</taxon>
        <taxon>Sordariomycetes</taxon>
        <taxon>Sordariomycetidae</taxon>
        <taxon>Sordariales</taxon>
        <taxon>Lasiosphaeriaceae</taxon>
        <taxon>Cercophora</taxon>
    </lineage>
</organism>
<sequence length="97" mass="10400">MWDSVSAALRAPCIFGSLQSRSKACGAWEQAHCFALFSAFAVNGFVVPEGTAKGLYYTTYDEADNIVLTPIDCDASDNITRDIVTPRSELEVASASS</sequence>
<proteinExistence type="predicted"/>
<reference evidence="1" key="1">
    <citation type="submission" date="2023-06" db="EMBL/GenBank/DDBJ databases">
        <title>Genome-scale phylogeny and comparative genomics of the fungal order Sordariales.</title>
        <authorList>
            <consortium name="Lawrence Berkeley National Laboratory"/>
            <person name="Hensen N."/>
            <person name="Bonometti L."/>
            <person name="Westerberg I."/>
            <person name="Brannstrom I.O."/>
            <person name="Guillou S."/>
            <person name="Cros-Aarteil S."/>
            <person name="Calhoun S."/>
            <person name="Haridas S."/>
            <person name="Kuo A."/>
            <person name="Mondo S."/>
            <person name="Pangilinan J."/>
            <person name="Riley R."/>
            <person name="Labutti K."/>
            <person name="Andreopoulos B."/>
            <person name="Lipzen A."/>
            <person name="Chen C."/>
            <person name="Yanf M."/>
            <person name="Daum C."/>
            <person name="Ng V."/>
            <person name="Clum A."/>
            <person name="Steindorff A."/>
            <person name="Ohm R."/>
            <person name="Martin F."/>
            <person name="Silar P."/>
            <person name="Natvig D."/>
            <person name="Lalanne C."/>
            <person name="Gautier V."/>
            <person name="Ament-Velasquez S.L."/>
            <person name="Kruys A."/>
            <person name="Hutchinson M.I."/>
            <person name="Powell A.J."/>
            <person name="Barry K."/>
            <person name="Miller A.N."/>
            <person name="Grigoriev I.V."/>
            <person name="Debuchy R."/>
            <person name="Gladieux P."/>
            <person name="Thoren M.H."/>
            <person name="Johannesson H."/>
        </authorList>
    </citation>
    <scope>NUCLEOTIDE SEQUENCE</scope>
    <source>
        <strain evidence="1">CBS 307.81</strain>
    </source>
</reference>
<gene>
    <name evidence="1" type="ORF">QBC41DRAFT_306137</name>
</gene>
<dbReference type="Proteomes" id="UP001174997">
    <property type="component" value="Unassembled WGS sequence"/>
</dbReference>
<protein>
    <submittedName>
        <fullName evidence="1">Uncharacterized protein</fullName>
    </submittedName>
</protein>
<evidence type="ECO:0000313" key="2">
    <source>
        <dbReference type="Proteomes" id="UP001174997"/>
    </source>
</evidence>
<name>A0AA39Z8B2_9PEZI</name>
<dbReference type="AlphaFoldDB" id="A0AA39Z8B2"/>